<protein>
    <submittedName>
        <fullName evidence="2">Uncharacterized protein</fullName>
    </submittedName>
</protein>
<dbReference type="AlphaFoldDB" id="A0A917I2C2"/>
<organism evidence="2 3">
    <name type="scientific">Parapedobacter pyrenivorans</name>
    <dbReference type="NCBI Taxonomy" id="1305674"/>
    <lineage>
        <taxon>Bacteria</taxon>
        <taxon>Pseudomonadati</taxon>
        <taxon>Bacteroidota</taxon>
        <taxon>Sphingobacteriia</taxon>
        <taxon>Sphingobacteriales</taxon>
        <taxon>Sphingobacteriaceae</taxon>
        <taxon>Parapedobacter</taxon>
    </lineage>
</organism>
<feature type="transmembrane region" description="Helical" evidence="1">
    <location>
        <begin position="9"/>
        <end position="30"/>
    </location>
</feature>
<gene>
    <name evidence="2" type="ORF">GCM10007415_45890</name>
</gene>
<dbReference type="RefSeq" id="WP_188508479.1">
    <property type="nucleotide sequence ID" value="NZ_JBEBYM010000054.1"/>
</dbReference>
<proteinExistence type="predicted"/>
<feature type="transmembrane region" description="Helical" evidence="1">
    <location>
        <begin position="46"/>
        <end position="65"/>
    </location>
</feature>
<keyword evidence="1" id="KW-1133">Transmembrane helix</keyword>
<feature type="transmembrane region" description="Helical" evidence="1">
    <location>
        <begin position="72"/>
        <end position="94"/>
    </location>
</feature>
<evidence type="ECO:0000313" key="2">
    <source>
        <dbReference type="EMBL" id="GGH04395.1"/>
    </source>
</evidence>
<dbReference type="Proteomes" id="UP000660862">
    <property type="component" value="Unassembled WGS sequence"/>
</dbReference>
<feature type="transmembrane region" description="Helical" evidence="1">
    <location>
        <begin position="100"/>
        <end position="120"/>
    </location>
</feature>
<sequence>MANRAQNKALATIFLFQGAYFVVTGIWPVLNMASFITATGPKQDTWLVEMVGLLSASIGLTYLVASLRKQRLPLVLGYATSVSFLVMDITYVASQVINRIYLLDAAIQCLFLTALTFFLIKDRSASGKLQR</sequence>
<keyword evidence="1" id="KW-0472">Membrane</keyword>
<evidence type="ECO:0000256" key="1">
    <source>
        <dbReference type="SAM" id="Phobius"/>
    </source>
</evidence>
<reference evidence="2" key="1">
    <citation type="journal article" date="2014" name="Int. J. Syst. Evol. Microbiol.">
        <title>Complete genome sequence of Corynebacterium casei LMG S-19264T (=DSM 44701T), isolated from a smear-ripened cheese.</title>
        <authorList>
            <consortium name="US DOE Joint Genome Institute (JGI-PGF)"/>
            <person name="Walter F."/>
            <person name="Albersmeier A."/>
            <person name="Kalinowski J."/>
            <person name="Ruckert C."/>
        </authorList>
    </citation>
    <scope>NUCLEOTIDE SEQUENCE</scope>
    <source>
        <strain evidence="2">CGMCC 1.12195</strain>
    </source>
</reference>
<keyword evidence="1" id="KW-0812">Transmembrane</keyword>
<dbReference type="EMBL" id="BMER01000007">
    <property type="protein sequence ID" value="GGH04395.1"/>
    <property type="molecule type" value="Genomic_DNA"/>
</dbReference>
<accession>A0A917I2C2</accession>
<keyword evidence="3" id="KW-1185">Reference proteome</keyword>
<reference evidence="2" key="2">
    <citation type="submission" date="2020-09" db="EMBL/GenBank/DDBJ databases">
        <authorList>
            <person name="Sun Q."/>
            <person name="Zhou Y."/>
        </authorList>
    </citation>
    <scope>NUCLEOTIDE SEQUENCE</scope>
    <source>
        <strain evidence="2">CGMCC 1.12195</strain>
    </source>
</reference>
<evidence type="ECO:0000313" key="3">
    <source>
        <dbReference type="Proteomes" id="UP000660862"/>
    </source>
</evidence>
<comment type="caution">
    <text evidence="2">The sequence shown here is derived from an EMBL/GenBank/DDBJ whole genome shotgun (WGS) entry which is preliminary data.</text>
</comment>
<name>A0A917I2C2_9SPHI</name>